<dbReference type="InterPro" id="IPR017853">
    <property type="entry name" value="GH"/>
</dbReference>
<comment type="caution">
    <text evidence="1">The sequence shown here is derived from an EMBL/GenBank/DDBJ whole genome shotgun (WGS) entry which is preliminary data.</text>
</comment>
<dbReference type="RefSeq" id="WP_133853433.1">
    <property type="nucleotide sequence ID" value="NZ_SNXZ01000008.1"/>
</dbReference>
<sequence length="312" mass="34330">MRSLGINYDTGFLPGTDLSRKVFTEEAVRTDLTAIMERLHCQSVRVSGGHLDRIDVAARCAAELGLEVWYAPFPVDLTPEETLAVHADGARRAQRLRETGAEVVYVAGCEASLFGKGFVPGETWQDRIAAMGSADEAFWSGLGEILGRLNGFLAQVAATVRASFDGKLTYAAGPWEYIDWTPFDYVGSDGYRASYNAEKYPEEIRALTQHGKPVAITEFGTCAYRGAGELGGMAWQPPEGAVPDEHEQVRYLTELLDVFDAEGVDTALWFTFASFNAVGADDLRSYGVVRMLDDTNWEPKAVFHAMAERYAR</sequence>
<accession>A0A4R6RXQ9</accession>
<evidence type="ECO:0008006" key="3">
    <source>
        <dbReference type="Google" id="ProtNLM"/>
    </source>
</evidence>
<dbReference type="SUPFAM" id="SSF51445">
    <property type="entry name" value="(Trans)glycosidases"/>
    <property type="match status" value="1"/>
</dbReference>
<dbReference type="Gene3D" id="3.20.20.80">
    <property type="entry name" value="Glycosidases"/>
    <property type="match status" value="1"/>
</dbReference>
<dbReference type="OrthoDB" id="151193at2"/>
<reference evidence="1 2" key="1">
    <citation type="submission" date="2019-03" db="EMBL/GenBank/DDBJ databases">
        <title>Genomic Encyclopedia of Type Strains, Phase IV (KMG-IV): sequencing the most valuable type-strain genomes for metagenomic binning, comparative biology and taxonomic classification.</title>
        <authorList>
            <person name="Goeker M."/>
        </authorList>
    </citation>
    <scope>NUCLEOTIDE SEQUENCE [LARGE SCALE GENOMIC DNA]</scope>
    <source>
        <strain evidence="1 2">DSM 45361</strain>
    </source>
</reference>
<dbReference type="EMBL" id="SNXZ01000008">
    <property type="protein sequence ID" value="TDP91850.1"/>
    <property type="molecule type" value="Genomic_DNA"/>
</dbReference>
<evidence type="ECO:0000313" key="2">
    <source>
        <dbReference type="Proteomes" id="UP000295444"/>
    </source>
</evidence>
<dbReference type="AlphaFoldDB" id="A0A4R6RXQ9"/>
<proteinExistence type="predicted"/>
<keyword evidence="2" id="KW-1185">Reference proteome</keyword>
<protein>
    <recommendedName>
        <fullName evidence="3">Glycosyl hydrolase family 26</fullName>
    </recommendedName>
</protein>
<name>A0A4R6RXQ9_LABRH</name>
<organism evidence="1 2">
    <name type="scientific">Labedaea rhizosphaerae</name>
    <dbReference type="NCBI Taxonomy" id="598644"/>
    <lineage>
        <taxon>Bacteria</taxon>
        <taxon>Bacillati</taxon>
        <taxon>Actinomycetota</taxon>
        <taxon>Actinomycetes</taxon>
        <taxon>Pseudonocardiales</taxon>
        <taxon>Pseudonocardiaceae</taxon>
        <taxon>Labedaea</taxon>
    </lineage>
</organism>
<dbReference type="Proteomes" id="UP000295444">
    <property type="component" value="Unassembled WGS sequence"/>
</dbReference>
<evidence type="ECO:0000313" key="1">
    <source>
        <dbReference type="EMBL" id="TDP91850.1"/>
    </source>
</evidence>
<gene>
    <name evidence="1" type="ORF">EV186_10860</name>
</gene>